<feature type="compositionally biased region" description="Basic and acidic residues" evidence="2">
    <location>
        <begin position="194"/>
        <end position="204"/>
    </location>
</feature>
<dbReference type="Pfam" id="PF07727">
    <property type="entry name" value="RVT_2"/>
    <property type="match status" value="1"/>
</dbReference>
<dbReference type="PANTHER" id="PTHR11439">
    <property type="entry name" value="GAG-POL-RELATED RETROTRANSPOSON"/>
    <property type="match status" value="1"/>
</dbReference>
<reference evidence="5" key="2">
    <citation type="submission" date="2022-01" db="EMBL/GenBank/DDBJ databases">
        <authorList>
            <person name="Yamashiro T."/>
            <person name="Shiraishi A."/>
            <person name="Satake H."/>
            <person name="Nakayama K."/>
        </authorList>
    </citation>
    <scope>NUCLEOTIDE SEQUENCE</scope>
</reference>
<sequence length="1076" mass="122737">MLALKGLTFNGTPTFANPIYLKKAQYEKPYLYDIPFDQSDPANRLVPNREETLTLEKESRSKLNKDLVRPYDYTKLNSLYEIFKLASREYNERLAHANENDSFTFVHELKQEMHTDLKYVESHENEIDKLESDKAEFSNMYDILLQECVSNDVTCSYLHSLSDLDAHNKLQCLYLHKVKECEYKVVPNNSQVKDKKTEVEDHPRISSISNKTKSVTASNDSLKSRTSNVNVVCATCGKCVFNSNHDACVSKYLNDVNARTKKPKVVPISTRKPKSQANKFVATPPKKTVASESTIQKSKSYYRMLYEKTSKAWKWWIEQQCPSGYKWVPKTKTKWVPKVRNENVKKKVSFAIDNASRITNVLKLTNTLGSNLSSIPSPSNSLADCSTHPIHCTVWFGNDQFTQILGYGDLVQGNITINRGNDLLTGNRGSDLYIISHQETTSSTPICLMAKASPTQAWLWHQRLSHLNFDYINLLSKKDAVIGLPKLKYVKDQLCSSCEVSKEKKFIQDKGTSGVNNSSSPTDNSKQLDTPPTTNIQSSTKPTTPTNVNGKENNDNQAADTQFQQDEFINPFCIPVREIVESSSRNIDNSNMHTFYQPYNSEYRWTKDHPLEKLHGNPSKPVQTRRQLATDPKMCMFAFTVSTAEPKTIKEAMADSAWIEAMQEELHQFDRLQVWELVDKPFGKNVIKLKWLWKNKKDEDQTVIRNKARLVAKGYAQEEGIDFEESFAPVARLEAVRIFVAYAAHKSFPIYQMDVKTAFLNGPLKEEVYVAQPDGFVDPDHPEKVYRLRKALYGLKQAPRAWYDELSNFLMSKGFTKGTIDPTLFTIRYGEDILLVQIYVDDIIFGSTNPKFSKRFEKLMHSRFEMSLMGEMKFFLGLQIHQSPRGIFINQAKYALEILKKHGMEKCDTVGTTMATKPKLDADLSGKLVDQTNYHSKSGSLMYLTSSRPDIVQEYPKDYGFELTAFLNADHARCIDTSKSTSRGIQFLGDKLVSWMSKKQDCTAMSSAKAKYVALSASCAQAENDIIELYFVRTEYQLADMFTKALPEDRFQYLVRRIGMRCLTPAKLEALATEYA</sequence>
<name>A0ABQ4Y9Q6_9ASTR</name>
<evidence type="ECO:0000313" key="5">
    <source>
        <dbReference type="EMBL" id="GJS74429.1"/>
    </source>
</evidence>
<feature type="domain" description="GAG-pre-integrase" evidence="4">
    <location>
        <begin position="432"/>
        <end position="502"/>
    </location>
</feature>
<dbReference type="SUPFAM" id="SSF56672">
    <property type="entry name" value="DNA/RNA polymerases"/>
    <property type="match status" value="1"/>
</dbReference>
<dbReference type="InterPro" id="IPR025724">
    <property type="entry name" value="GAG-pre-integrase_dom"/>
</dbReference>
<keyword evidence="6" id="KW-1185">Reference proteome</keyword>
<dbReference type="InterPro" id="IPR013103">
    <property type="entry name" value="RVT_2"/>
</dbReference>
<evidence type="ECO:0000259" key="3">
    <source>
        <dbReference type="Pfam" id="PF07727"/>
    </source>
</evidence>
<keyword evidence="1" id="KW-0175">Coiled coil</keyword>
<dbReference type="Pfam" id="PF13976">
    <property type="entry name" value="gag_pre-integrs"/>
    <property type="match status" value="1"/>
</dbReference>
<feature type="coiled-coil region" evidence="1">
    <location>
        <begin position="120"/>
        <end position="147"/>
    </location>
</feature>
<dbReference type="EMBL" id="BQNB010010231">
    <property type="protein sequence ID" value="GJS74429.1"/>
    <property type="molecule type" value="Genomic_DNA"/>
</dbReference>
<protein>
    <submittedName>
        <fullName evidence="5">Retrovirus-related pol polyprotein from transposon TNT 1-94</fullName>
    </submittedName>
</protein>
<dbReference type="CDD" id="cd09272">
    <property type="entry name" value="RNase_HI_RT_Ty1"/>
    <property type="match status" value="1"/>
</dbReference>
<feature type="domain" description="Reverse transcriptase Ty1/copia-type" evidence="3">
    <location>
        <begin position="673"/>
        <end position="914"/>
    </location>
</feature>
<dbReference type="PANTHER" id="PTHR11439:SF509">
    <property type="entry name" value="RNA-DIRECTED DNA POLYMERASE"/>
    <property type="match status" value="1"/>
</dbReference>
<dbReference type="InterPro" id="IPR043502">
    <property type="entry name" value="DNA/RNA_pol_sf"/>
</dbReference>
<proteinExistence type="predicted"/>
<reference evidence="5" key="1">
    <citation type="journal article" date="2022" name="Int. J. Mol. Sci.">
        <title>Draft Genome of Tanacetum Coccineum: Genomic Comparison of Closely Related Tanacetum-Family Plants.</title>
        <authorList>
            <person name="Yamashiro T."/>
            <person name="Shiraishi A."/>
            <person name="Nakayama K."/>
            <person name="Satake H."/>
        </authorList>
    </citation>
    <scope>NUCLEOTIDE SEQUENCE</scope>
</reference>
<feature type="region of interest" description="Disordered" evidence="2">
    <location>
        <begin position="509"/>
        <end position="556"/>
    </location>
</feature>
<feature type="region of interest" description="Disordered" evidence="2">
    <location>
        <begin position="194"/>
        <end position="220"/>
    </location>
</feature>
<organism evidence="5 6">
    <name type="scientific">Tanacetum coccineum</name>
    <dbReference type="NCBI Taxonomy" id="301880"/>
    <lineage>
        <taxon>Eukaryota</taxon>
        <taxon>Viridiplantae</taxon>
        <taxon>Streptophyta</taxon>
        <taxon>Embryophyta</taxon>
        <taxon>Tracheophyta</taxon>
        <taxon>Spermatophyta</taxon>
        <taxon>Magnoliopsida</taxon>
        <taxon>eudicotyledons</taxon>
        <taxon>Gunneridae</taxon>
        <taxon>Pentapetalae</taxon>
        <taxon>asterids</taxon>
        <taxon>campanulids</taxon>
        <taxon>Asterales</taxon>
        <taxon>Asteraceae</taxon>
        <taxon>Asteroideae</taxon>
        <taxon>Anthemideae</taxon>
        <taxon>Anthemidinae</taxon>
        <taxon>Tanacetum</taxon>
    </lineage>
</organism>
<evidence type="ECO:0000256" key="1">
    <source>
        <dbReference type="SAM" id="Coils"/>
    </source>
</evidence>
<dbReference type="Proteomes" id="UP001151760">
    <property type="component" value="Unassembled WGS sequence"/>
</dbReference>
<feature type="compositionally biased region" description="Polar residues" evidence="2">
    <location>
        <begin position="206"/>
        <end position="220"/>
    </location>
</feature>
<comment type="caution">
    <text evidence="5">The sequence shown here is derived from an EMBL/GenBank/DDBJ whole genome shotgun (WGS) entry which is preliminary data.</text>
</comment>
<evidence type="ECO:0000313" key="6">
    <source>
        <dbReference type="Proteomes" id="UP001151760"/>
    </source>
</evidence>
<evidence type="ECO:0000256" key="2">
    <source>
        <dbReference type="SAM" id="MobiDB-lite"/>
    </source>
</evidence>
<evidence type="ECO:0000259" key="4">
    <source>
        <dbReference type="Pfam" id="PF13976"/>
    </source>
</evidence>
<feature type="compositionally biased region" description="Polar residues" evidence="2">
    <location>
        <begin position="510"/>
        <end position="556"/>
    </location>
</feature>
<accession>A0ABQ4Y9Q6</accession>
<gene>
    <name evidence="5" type="ORF">Tco_0707270</name>
</gene>